<accession>A0A094RGN4</accession>
<keyword evidence="1" id="KW-0472">Membrane</keyword>
<dbReference type="Pfam" id="PF02325">
    <property type="entry name" value="CCB3_YggT"/>
    <property type="match status" value="1"/>
</dbReference>
<sequence length="98" mass="10717">MSLLFSILDTALNIFILALVGRLILDYARIFAPNWRPKGILLAVAEFIFSITDPAVNFVRRFVPPLRLGPVSLDLSFIVIFLGAQLLSSVLSSVAASL</sequence>
<feature type="transmembrane region" description="Helical" evidence="1">
    <location>
        <begin position="75"/>
        <end position="96"/>
    </location>
</feature>
<dbReference type="InterPro" id="IPR003425">
    <property type="entry name" value="CCB3/YggT"/>
</dbReference>
<keyword evidence="1" id="KW-0812">Transmembrane</keyword>
<dbReference type="AlphaFoldDB" id="A0A094RGN4"/>
<reference evidence="2" key="1">
    <citation type="submission" date="2014-05" db="EMBL/GenBank/DDBJ databases">
        <title>Key roles for freshwater Actinobacteria revealed by deep metagenomic sequencing.</title>
        <authorList>
            <person name="Ghai R."/>
            <person name="Mizuno C.M."/>
            <person name="Picazo A."/>
            <person name="Camacho A."/>
            <person name="Rodriguez-Valera F."/>
        </authorList>
    </citation>
    <scope>NUCLEOTIDE SEQUENCE</scope>
</reference>
<name>A0A094RGN4_9ZZZZ</name>
<dbReference type="EMBL" id="JNSJ01000001">
    <property type="protein sequence ID" value="KGA03808.1"/>
    <property type="molecule type" value="Genomic_DNA"/>
</dbReference>
<gene>
    <name evidence="2" type="ORF">GM49_0050</name>
</gene>
<protein>
    <recommendedName>
        <fullName evidence="3">YggT family protein</fullName>
    </recommendedName>
</protein>
<organism evidence="2">
    <name type="scientific">freshwater metagenome</name>
    <dbReference type="NCBI Taxonomy" id="449393"/>
    <lineage>
        <taxon>unclassified sequences</taxon>
        <taxon>metagenomes</taxon>
        <taxon>ecological metagenomes</taxon>
    </lineage>
</organism>
<keyword evidence="1" id="KW-1133">Transmembrane helix</keyword>
<comment type="caution">
    <text evidence="2">The sequence shown here is derived from an EMBL/GenBank/DDBJ whole genome shotgun (WGS) entry which is preliminary data.</text>
</comment>
<proteinExistence type="predicted"/>
<dbReference type="GO" id="GO:0016020">
    <property type="term" value="C:membrane"/>
    <property type="evidence" value="ECO:0007669"/>
    <property type="project" value="InterPro"/>
</dbReference>
<evidence type="ECO:0000313" key="2">
    <source>
        <dbReference type="EMBL" id="KGA03808.1"/>
    </source>
</evidence>
<evidence type="ECO:0008006" key="3">
    <source>
        <dbReference type="Google" id="ProtNLM"/>
    </source>
</evidence>
<feature type="transmembrane region" description="Helical" evidence="1">
    <location>
        <begin position="40"/>
        <end position="63"/>
    </location>
</feature>
<evidence type="ECO:0000256" key="1">
    <source>
        <dbReference type="SAM" id="Phobius"/>
    </source>
</evidence>
<feature type="transmembrane region" description="Helical" evidence="1">
    <location>
        <begin position="6"/>
        <end position="28"/>
    </location>
</feature>